<dbReference type="InterPro" id="IPR045096">
    <property type="entry name" value="EDR2-like"/>
</dbReference>
<dbReference type="Proteomes" id="UP000660262">
    <property type="component" value="Unassembled WGS sequence"/>
</dbReference>
<dbReference type="Pfam" id="PF07059">
    <property type="entry name" value="EDR2_C"/>
    <property type="match status" value="1"/>
</dbReference>
<dbReference type="PANTHER" id="PTHR12136:SF41">
    <property type="entry name" value="PLECKSTRIN HOMOLOGY (PH) AND LIPID-BINDING START DOMAINS-CONTAINING PROTEIN"/>
    <property type="match status" value="1"/>
</dbReference>
<accession>A0A830H4I3</accession>
<protein>
    <recommendedName>
        <fullName evidence="2">Protein ENHANCED DISEASE RESISTANCE 2 C-terminal domain-containing protein</fullName>
    </recommendedName>
</protein>
<feature type="domain" description="Protein ENHANCED DISEASE RESISTANCE 2 C-terminal" evidence="2">
    <location>
        <begin position="241"/>
        <end position="455"/>
    </location>
</feature>
<dbReference type="PANTHER" id="PTHR12136">
    <property type="entry name" value="ENHANCED DISEASE RESISTANCE-RELATED"/>
    <property type="match status" value="1"/>
</dbReference>
<evidence type="ECO:0000313" key="4">
    <source>
        <dbReference type="Proteomes" id="UP000660262"/>
    </source>
</evidence>
<dbReference type="AlphaFoldDB" id="A0A830H4I3"/>
<proteinExistence type="predicted"/>
<evidence type="ECO:0000313" key="3">
    <source>
        <dbReference type="EMBL" id="GHP02046.1"/>
    </source>
</evidence>
<dbReference type="EMBL" id="BNJQ01000002">
    <property type="protein sequence ID" value="GHP02046.1"/>
    <property type="molecule type" value="Genomic_DNA"/>
</dbReference>
<feature type="compositionally biased region" description="Low complexity" evidence="1">
    <location>
        <begin position="44"/>
        <end position="54"/>
    </location>
</feature>
<dbReference type="OrthoDB" id="9970435at2759"/>
<gene>
    <name evidence="3" type="ORF">PPROV_000080200</name>
</gene>
<feature type="compositionally biased region" description="Acidic residues" evidence="1">
    <location>
        <begin position="130"/>
        <end position="141"/>
    </location>
</feature>
<evidence type="ECO:0000256" key="1">
    <source>
        <dbReference type="SAM" id="MobiDB-lite"/>
    </source>
</evidence>
<name>A0A830H4I3_9CHLO</name>
<feature type="region of interest" description="Disordered" evidence="1">
    <location>
        <begin position="111"/>
        <end position="150"/>
    </location>
</feature>
<feature type="region of interest" description="Disordered" evidence="1">
    <location>
        <begin position="20"/>
        <end position="54"/>
    </location>
</feature>
<dbReference type="InterPro" id="IPR009769">
    <property type="entry name" value="EDR2_C"/>
</dbReference>
<comment type="caution">
    <text evidence="3">The sequence shown here is derived from an EMBL/GenBank/DDBJ whole genome shotgun (WGS) entry which is preliminary data.</text>
</comment>
<reference evidence="3" key="1">
    <citation type="submission" date="2020-10" db="EMBL/GenBank/DDBJ databases">
        <title>Unveiling of a novel bifunctional photoreceptor, Dualchrome1, isolated from a cosmopolitan green alga.</title>
        <authorList>
            <person name="Suzuki S."/>
            <person name="Kawachi M."/>
        </authorList>
    </citation>
    <scope>NUCLEOTIDE SEQUENCE</scope>
    <source>
        <strain evidence="3">NIES 2893</strain>
    </source>
</reference>
<organism evidence="3 4">
    <name type="scientific">Pycnococcus provasolii</name>
    <dbReference type="NCBI Taxonomy" id="41880"/>
    <lineage>
        <taxon>Eukaryota</taxon>
        <taxon>Viridiplantae</taxon>
        <taxon>Chlorophyta</taxon>
        <taxon>Pseudoscourfieldiophyceae</taxon>
        <taxon>Pseudoscourfieldiales</taxon>
        <taxon>Pycnococcaceae</taxon>
        <taxon>Pycnococcus</taxon>
    </lineage>
</organism>
<sequence>MASFFLPRCFGRRADVADSPGRRVRDAEDSNQADRQIGEGGAGVTTTTTTNTGEHAVGSMSARLMAIPGAVWSGTTSAASAVASAAATTGSMLIDVPRTLSSALSFGSGARVAPAPQPMPLQVDNNDEAKEGEDIDDDGQTDSEPCSFRSARSHVTRGSSLISSFQRLGSAFIRSHSWMAKRAVRNAACEDEDDLTRARGDLCNRLDALAARADEDQQPITTGDDQTVCESSLPASMYSESPEMWNLRGSDYLTDGVKIPFSSSDSAFELVAADLVDGADHSKLPAVAQPWSWLYRKRSVPTDSEFTFVVYLMVPPGLALVLYFQPRPGSTAVHHHHPVGRLLRRFASGFTEDQNAMFKLIPKISGGPWLVRQAVPQKPALLGRKIEQFYSVGMKGEYIEVACNIASSTIAAHVVGLVGGATRALQTDLAFLLEGRQEDELPEHLIGTVRLDKMDLNSAKLASSFRER</sequence>
<keyword evidence="4" id="KW-1185">Reference proteome</keyword>
<evidence type="ECO:0000259" key="2">
    <source>
        <dbReference type="Pfam" id="PF07059"/>
    </source>
</evidence>